<evidence type="ECO:0000256" key="4">
    <source>
        <dbReference type="PROSITE-ProRule" id="PRU00335"/>
    </source>
</evidence>
<dbReference type="PANTHER" id="PTHR30055">
    <property type="entry name" value="HTH-TYPE TRANSCRIPTIONAL REGULATOR RUTR"/>
    <property type="match status" value="1"/>
</dbReference>
<protein>
    <submittedName>
        <fullName evidence="6">TetR/AcrR family transcriptional regulator</fullName>
    </submittedName>
</protein>
<evidence type="ECO:0000313" key="6">
    <source>
        <dbReference type="EMBL" id="MFD1913062.1"/>
    </source>
</evidence>
<dbReference type="InterPro" id="IPR001647">
    <property type="entry name" value="HTH_TetR"/>
</dbReference>
<proteinExistence type="predicted"/>
<sequence>MKKKKNDTRDRILEAAEELSRELGPGNVSLEAVAARAGVSKGGLLYHFPSKNSLMQAVVEFAMHRFAAALDEPAQCCGPDGMLAAYIETFLEDRACRAKPPSAILAALAENPGLLDPIRTHERTFLDRIRANARDPRQATMIYLALQGIRCMEIMNVQVLSPQETAEILDHLRRCAEEVREETPRA</sequence>
<dbReference type="Pfam" id="PF17937">
    <property type="entry name" value="TetR_C_28"/>
    <property type="match status" value="1"/>
</dbReference>
<evidence type="ECO:0000259" key="5">
    <source>
        <dbReference type="PROSITE" id="PS50977"/>
    </source>
</evidence>
<gene>
    <name evidence="6" type="ORF">ACFSGJ_12645</name>
</gene>
<keyword evidence="1" id="KW-0805">Transcription regulation</keyword>
<feature type="DNA-binding region" description="H-T-H motif" evidence="4">
    <location>
        <begin position="29"/>
        <end position="48"/>
    </location>
</feature>
<organism evidence="6 7">
    <name type="scientific">Halodurantibacterium flavum</name>
    <dbReference type="NCBI Taxonomy" id="1382802"/>
    <lineage>
        <taxon>Bacteria</taxon>
        <taxon>Pseudomonadati</taxon>
        <taxon>Pseudomonadota</taxon>
        <taxon>Alphaproteobacteria</taxon>
        <taxon>Rhodobacterales</taxon>
        <taxon>Paracoccaceae</taxon>
        <taxon>Halodurantibacterium</taxon>
    </lineage>
</organism>
<dbReference type="SUPFAM" id="SSF46689">
    <property type="entry name" value="Homeodomain-like"/>
    <property type="match status" value="1"/>
</dbReference>
<dbReference type="InterPro" id="IPR041479">
    <property type="entry name" value="TetR_CgmR_C"/>
</dbReference>
<keyword evidence="2 4" id="KW-0238">DNA-binding</keyword>
<dbReference type="InterPro" id="IPR050109">
    <property type="entry name" value="HTH-type_TetR-like_transc_reg"/>
</dbReference>
<dbReference type="Gene3D" id="1.10.357.10">
    <property type="entry name" value="Tetracycline Repressor, domain 2"/>
    <property type="match status" value="1"/>
</dbReference>
<dbReference type="Pfam" id="PF00440">
    <property type="entry name" value="TetR_N"/>
    <property type="match status" value="1"/>
</dbReference>
<accession>A0ABW4S7Q2</accession>
<dbReference type="PROSITE" id="PS50977">
    <property type="entry name" value="HTH_TETR_2"/>
    <property type="match status" value="1"/>
</dbReference>
<reference evidence="7" key="1">
    <citation type="journal article" date="2019" name="Int. J. Syst. Evol. Microbiol.">
        <title>The Global Catalogue of Microorganisms (GCM) 10K type strain sequencing project: providing services to taxonomists for standard genome sequencing and annotation.</title>
        <authorList>
            <consortium name="The Broad Institute Genomics Platform"/>
            <consortium name="The Broad Institute Genome Sequencing Center for Infectious Disease"/>
            <person name="Wu L."/>
            <person name="Ma J."/>
        </authorList>
    </citation>
    <scope>NUCLEOTIDE SEQUENCE [LARGE SCALE GENOMIC DNA]</scope>
    <source>
        <strain evidence="7">CGMCC 4.7242</strain>
    </source>
</reference>
<keyword evidence="7" id="KW-1185">Reference proteome</keyword>
<evidence type="ECO:0000256" key="2">
    <source>
        <dbReference type="ARBA" id="ARBA00023125"/>
    </source>
</evidence>
<feature type="domain" description="HTH tetR-type" evidence="5">
    <location>
        <begin position="6"/>
        <end position="66"/>
    </location>
</feature>
<dbReference type="PRINTS" id="PR00455">
    <property type="entry name" value="HTHTETR"/>
</dbReference>
<evidence type="ECO:0000313" key="7">
    <source>
        <dbReference type="Proteomes" id="UP001597353"/>
    </source>
</evidence>
<dbReference type="PANTHER" id="PTHR30055:SF234">
    <property type="entry name" value="HTH-TYPE TRANSCRIPTIONAL REGULATOR BETI"/>
    <property type="match status" value="1"/>
</dbReference>
<evidence type="ECO:0000256" key="3">
    <source>
        <dbReference type="ARBA" id="ARBA00023163"/>
    </source>
</evidence>
<comment type="caution">
    <text evidence="6">The sequence shown here is derived from an EMBL/GenBank/DDBJ whole genome shotgun (WGS) entry which is preliminary data.</text>
</comment>
<dbReference type="RefSeq" id="WP_390262283.1">
    <property type="nucleotide sequence ID" value="NZ_JBHUGH010000009.1"/>
</dbReference>
<keyword evidence="3" id="KW-0804">Transcription</keyword>
<dbReference type="EMBL" id="JBHUGH010000009">
    <property type="protein sequence ID" value="MFD1913062.1"/>
    <property type="molecule type" value="Genomic_DNA"/>
</dbReference>
<name>A0ABW4S7Q2_9RHOB</name>
<dbReference type="Proteomes" id="UP001597353">
    <property type="component" value="Unassembled WGS sequence"/>
</dbReference>
<dbReference type="InterPro" id="IPR009057">
    <property type="entry name" value="Homeodomain-like_sf"/>
</dbReference>
<evidence type="ECO:0000256" key="1">
    <source>
        <dbReference type="ARBA" id="ARBA00023015"/>
    </source>
</evidence>